<proteinExistence type="predicted"/>
<gene>
    <name evidence="1" type="ORF">E1294_07510</name>
</gene>
<dbReference type="AlphaFoldDB" id="A0A4R4X136"/>
<keyword evidence="2" id="KW-1185">Reference proteome</keyword>
<comment type="caution">
    <text evidence="1">The sequence shown here is derived from an EMBL/GenBank/DDBJ whole genome shotgun (WGS) entry which is preliminary data.</text>
</comment>
<sequence>MGTIAWIIPGPVSGALARMPAPSHVAGVQGFFDLSTWRCAAVSAAVLLLARNLIPVQCSNQRTGRR</sequence>
<protein>
    <submittedName>
        <fullName evidence="1">Uncharacterized protein</fullName>
    </submittedName>
</protein>
<dbReference type="Proteomes" id="UP000294543">
    <property type="component" value="Unassembled WGS sequence"/>
</dbReference>
<evidence type="ECO:0000313" key="1">
    <source>
        <dbReference type="EMBL" id="TDD23841.1"/>
    </source>
</evidence>
<reference evidence="1 2" key="1">
    <citation type="submission" date="2019-03" db="EMBL/GenBank/DDBJ databases">
        <title>Draft genome sequences of novel Actinobacteria.</title>
        <authorList>
            <person name="Sahin N."/>
            <person name="Ay H."/>
            <person name="Saygin H."/>
        </authorList>
    </citation>
    <scope>NUCLEOTIDE SEQUENCE [LARGE SCALE GENOMIC DNA]</scope>
    <source>
        <strain evidence="1 2">KC712</strain>
    </source>
</reference>
<evidence type="ECO:0000313" key="2">
    <source>
        <dbReference type="Proteomes" id="UP000294543"/>
    </source>
</evidence>
<organism evidence="1 2">
    <name type="scientific">Nonomuraea diastatica</name>
    <dbReference type="NCBI Taxonomy" id="1848329"/>
    <lineage>
        <taxon>Bacteria</taxon>
        <taxon>Bacillati</taxon>
        <taxon>Actinomycetota</taxon>
        <taxon>Actinomycetes</taxon>
        <taxon>Streptosporangiales</taxon>
        <taxon>Streptosporangiaceae</taxon>
        <taxon>Nonomuraea</taxon>
    </lineage>
</organism>
<dbReference type="RefSeq" id="WP_132506150.1">
    <property type="nucleotide sequence ID" value="NZ_SMKP01000015.1"/>
</dbReference>
<dbReference type="OrthoDB" id="9811343at2"/>
<accession>A0A4R4X136</accession>
<name>A0A4R4X136_9ACTN</name>
<dbReference type="EMBL" id="SMKP01000015">
    <property type="protein sequence ID" value="TDD23841.1"/>
    <property type="molecule type" value="Genomic_DNA"/>
</dbReference>